<evidence type="ECO:0000256" key="5">
    <source>
        <dbReference type="ARBA" id="ARBA00033787"/>
    </source>
</evidence>
<keyword evidence="2" id="KW-0479">Metal-binding</keyword>
<gene>
    <name evidence="6" type="ORF">SAMN05216386_2482</name>
</gene>
<evidence type="ECO:0000256" key="3">
    <source>
        <dbReference type="ARBA" id="ARBA00023004"/>
    </source>
</evidence>
<dbReference type="AlphaFoldDB" id="A0A1I5E0Q0"/>
<organism evidence="6 7">
    <name type="scientific">Nitrosospira briensis</name>
    <dbReference type="NCBI Taxonomy" id="35799"/>
    <lineage>
        <taxon>Bacteria</taxon>
        <taxon>Pseudomonadati</taxon>
        <taxon>Pseudomonadota</taxon>
        <taxon>Betaproteobacteria</taxon>
        <taxon>Nitrosomonadales</taxon>
        <taxon>Nitrosomonadaceae</taxon>
        <taxon>Nitrosospira</taxon>
    </lineage>
</organism>
<dbReference type="GO" id="GO:0004322">
    <property type="term" value="F:ferroxidase activity"/>
    <property type="evidence" value="ECO:0007669"/>
    <property type="project" value="InterPro"/>
</dbReference>
<accession>A0A1I5E0Q0</accession>
<keyword evidence="1" id="KW-0409">Iron storage</keyword>
<dbReference type="EMBL" id="FOVJ01000006">
    <property type="protein sequence ID" value="SFO04701.1"/>
    <property type="molecule type" value="Genomic_DNA"/>
</dbReference>
<reference evidence="7" key="1">
    <citation type="submission" date="2016-10" db="EMBL/GenBank/DDBJ databases">
        <authorList>
            <person name="Varghese N."/>
        </authorList>
    </citation>
    <scope>NUCLEOTIDE SEQUENCE [LARGE SCALE GENOMIC DNA]</scope>
    <source>
        <strain evidence="7">Nsp8</strain>
    </source>
</reference>
<dbReference type="InterPro" id="IPR009078">
    <property type="entry name" value="Ferritin-like_SF"/>
</dbReference>
<proteinExistence type="predicted"/>
<evidence type="ECO:0000313" key="7">
    <source>
        <dbReference type="Proteomes" id="UP000183107"/>
    </source>
</evidence>
<evidence type="ECO:0000256" key="4">
    <source>
        <dbReference type="ARBA" id="ARBA00033738"/>
    </source>
</evidence>
<keyword evidence="7" id="KW-1185">Reference proteome</keyword>
<evidence type="ECO:0000256" key="2">
    <source>
        <dbReference type="ARBA" id="ARBA00022723"/>
    </source>
</evidence>
<dbReference type="OrthoDB" id="9796238at2"/>
<dbReference type="Pfam" id="PF22277">
    <property type="entry name" value="EncFtn-like"/>
    <property type="match status" value="1"/>
</dbReference>
<protein>
    <recommendedName>
        <fullName evidence="8">Ferritin</fullName>
    </recommendedName>
</protein>
<dbReference type="NCBIfam" id="TIGR04535">
    <property type="entry name" value="ferrit_encaps"/>
    <property type="match status" value="1"/>
</dbReference>
<dbReference type="GO" id="GO:0046872">
    <property type="term" value="F:metal ion binding"/>
    <property type="evidence" value="ECO:0007669"/>
    <property type="project" value="UniProtKB-KW"/>
</dbReference>
<dbReference type="Gene3D" id="6.10.140.1960">
    <property type="match status" value="1"/>
</dbReference>
<dbReference type="GO" id="GO:0006879">
    <property type="term" value="P:intracellular iron ion homeostasis"/>
    <property type="evidence" value="ECO:0007669"/>
    <property type="project" value="UniProtKB-KW"/>
</dbReference>
<keyword evidence="5" id="KW-1284">Encapsulin nanocompartment</keyword>
<evidence type="ECO:0008006" key="8">
    <source>
        <dbReference type="Google" id="ProtNLM"/>
    </source>
</evidence>
<keyword evidence="3" id="KW-0408">Iron</keyword>
<dbReference type="GO" id="GO:0140737">
    <property type="term" value="C:encapsulin nanocompartment"/>
    <property type="evidence" value="ECO:0007669"/>
    <property type="project" value="UniProtKB-SubCell"/>
</dbReference>
<sequence length="105" mass="12403">MANVGYHEPIEELSDQTRDMHKAIVSLMEELEAIDWYNQRVDACKDEELKAILAHNRDEEKEHAAMVMEWIRRRDPVFSAEMKDYLFTDKPLTHDTADRPTKQDV</sequence>
<dbReference type="RefSeq" id="WP_074797841.1">
    <property type="nucleotide sequence ID" value="NZ_FOVJ01000006.1"/>
</dbReference>
<evidence type="ECO:0000256" key="1">
    <source>
        <dbReference type="ARBA" id="ARBA00022434"/>
    </source>
</evidence>
<dbReference type="InterPro" id="IPR054581">
    <property type="entry name" value="EncFtn-like"/>
</dbReference>
<name>A0A1I5E0Q0_9PROT</name>
<dbReference type="Proteomes" id="UP000183107">
    <property type="component" value="Unassembled WGS sequence"/>
</dbReference>
<evidence type="ECO:0000313" key="6">
    <source>
        <dbReference type="EMBL" id="SFO04701.1"/>
    </source>
</evidence>
<dbReference type="InterPro" id="IPR030907">
    <property type="entry name" value="Ferrit_encaps"/>
</dbReference>
<comment type="subcellular location">
    <subcellularLocation>
        <location evidence="4">Encapsulin nanocompartment</location>
    </subcellularLocation>
</comment>
<dbReference type="SUPFAM" id="SSF47240">
    <property type="entry name" value="Ferritin-like"/>
    <property type="match status" value="1"/>
</dbReference>